<dbReference type="InterPro" id="IPR041711">
    <property type="entry name" value="Met-tRNA-FMT_N"/>
</dbReference>
<dbReference type="STRING" id="1802333.A3G03_00355"/>
<sequence>MFRERNTRERVLLVIIIMNTNFAFFGTDNFSVGVLSELKKSGFLPALIVTTPDKPKGRGLKLTPPPVKLWAIENKIDFVQPEKLNNNFNLEIRNWKPARPAGGLEIGVVASYGKILPTATLKSFPRGLLNVHPSLLPKYRGASPIQSQILNDEKKIGVTTMLMDEKMDHGPLLAQREFSIFNFQFSNEIPIAKELSEKLAVEGGKLLMETIPKWLTGEIKPIPQDDSQATFCKKISKEDGLIDLSGNPRRNFLKIQAFAGWPGTYFFTDQHGKKTRIIIKDAKFENGQLIVNRVRPEGKKEIPFSQLFST</sequence>
<protein>
    <recommendedName>
        <fullName evidence="1">methionyl-tRNA formyltransferase</fullName>
        <ecNumber evidence="1">2.1.2.9</ecNumber>
    </recommendedName>
</protein>
<dbReference type="NCBIfam" id="TIGR00460">
    <property type="entry name" value="fmt"/>
    <property type="match status" value="1"/>
</dbReference>
<accession>A0A1G2P742</accession>
<evidence type="ECO:0000256" key="2">
    <source>
        <dbReference type="SAM" id="Phobius"/>
    </source>
</evidence>
<dbReference type="InterPro" id="IPR036477">
    <property type="entry name" value="Formyl_transf_N_sf"/>
</dbReference>
<feature type="transmembrane region" description="Helical" evidence="2">
    <location>
        <begin position="12"/>
        <end position="35"/>
    </location>
</feature>
<evidence type="ECO:0000313" key="5">
    <source>
        <dbReference type="Proteomes" id="UP000176355"/>
    </source>
</evidence>
<dbReference type="PANTHER" id="PTHR11138:SF5">
    <property type="entry name" value="METHIONYL-TRNA FORMYLTRANSFERASE, MITOCHONDRIAL"/>
    <property type="match status" value="1"/>
</dbReference>
<dbReference type="SUPFAM" id="SSF53328">
    <property type="entry name" value="Formyltransferase"/>
    <property type="match status" value="1"/>
</dbReference>
<feature type="domain" description="Formyl transferase N-terminal" evidence="3">
    <location>
        <begin position="22"/>
        <end position="182"/>
    </location>
</feature>
<proteinExistence type="predicted"/>
<dbReference type="Gene3D" id="3.40.50.12230">
    <property type="match status" value="1"/>
</dbReference>
<evidence type="ECO:0000259" key="3">
    <source>
        <dbReference type="Pfam" id="PF00551"/>
    </source>
</evidence>
<dbReference type="InterPro" id="IPR005794">
    <property type="entry name" value="Fmt"/>
</dbReference>
<keyword evidence="2" id="KW-0812">Transmembrane</keyword>
<reference evidence="4 5" key="1">
    <citation type="journal article" date="2016" name="Nat. Commun.">
        <title>Thousands of microbial genomes shed light on interconnected biogeochemical processes in an aquifer system.</title>
        <authorList>
            <person name="Anantharaman K."/>
            <person name="Brown C.T."/>
            <person name="Hug L.A."/>
            <person name="Sharon I."/>
            <person name="Castelle C.J."/>
            <person name="Probst A.J."/>
            <person name="Thomas B.C."/>
            <person name="Singh A."/>
            <person name="Wilkins M.J."/>
            <person name="Karaoz U."/>
            <person name="Brodie E.L."/>
            <person name="Williams K.H."/>
            <person name="Hubbard S.S."/>
            <person name="Banfield J.F."/>
        </authorList>
    </citation>
    <scope>NUCLEOTIDE SEQUENCE [LARGE SCALE GENOMIC DNA]</scope>
</reference>
<evidence type="ECO:0000256" key="1">
    <source>
        <dbReference type="ARBA" id="ARBA00012261"/>
    </source>
</evidence>
<keyword evidence="4" id="KW-0808">Transferase</keyword>
<name>A0A1G2P742_9BACT</name>
<dbReference type="Pfam" id="PF00551">
    <property type="entry name" value="Formyl_trans_N"/>
    <property type="match status" value="1"/>
</dbReference>
<dbReference type="EMBL" id="MHSL01000009">
    <property type="protein sequence ID" value="OHA44130.1"/>
    <property type="molecule type" value="Genomic_DNA"/>
</dbReference>
<dbReference type="PROSITE" id="PS00373">
    <property type="entry name" value="GART"/>
    <property type="match status" value="1"/>
</dbReference>
<dbReference type="EC" id="2.1.2.9" evidence="1"/>
<dbReference type="AlphaFoldDB" id="A0A1G2P742"/>
<keyword evidence="2" id="KW-0472">Membrane</keyword>
<dbReference type="InterPro" id="IPR011034">
    <property type="entry name" value="Formyl_transferase-like_C_sf"/>
</dbReference>
<dbReference type="CDD" id="cd08646">
    <property type="entry name" value="FMT_core_Met-tRNA-FMT_N"/>
    <property type="match status" value="1"/>
</dbReference>
<dbReference type="PANTHER" id="PTHR11138">
    <property type="entry name" value="METHIONYL-TRNA FORMYLTRANSFERASE"/>
    <property type="match status" value="1"/>
</dbReference>
<keyword evidence="2" id="KW-1133">Transmembrane helix</keyword>
<comment type="caution">
    <text evidence="4">The sequence shown here is derived from an EMBL/GenBank/DDBJ whole genome shotgun (WGS) entry which is preliminary data.</text>
</comment>
<dbReference type="InterPro" id="IPR002376">
    <property type="entry name" value="Formyl_transf_N"/>
</dbReference>
<gene>
    <name evidence="4" type="ORF">A3G03_00355</name>
</gene>
<dbReference type="GO" id="GO:0004479">
    <property type="term" value="F:methionyl-tRNA formyltransferase activity"/>
    <property type="evidence" value="ECO:0007669"/>
    <property type="project" value="UniProtKB-EC"/>
</dbReference>
<dbReference type="Proteomes" id="UP000176355">
    <property type="component" value="Unassembled WGS sequence"/>
</dbReference>
<dbReference type="InterPro" id="IPR001555">
    <property type="entry name" value="GART_AS"/>
</dbReference>
<dbReference type="GO" id="GO:0005829">
    <property type="term" value="C:cytosol"/>
    <property type="evidence" value="ECO:0007669"/>
    <property type="project" value="TreeGrafter"/>
</dbReference>
<organism evidence="4 5">
    <name type="scientific">Candidatus Taylorbacteria bacterium RIFCSPLOWO2_12_FULL_44_15c</name>
    <dbReference type="NCBI Taxonomy" id="1802333"/>
    <lineage>
        <taxon>Bacteria</taxon>
        <taxon>Candidatus Tayloriibacteriota</taxon>
    </lineage>
</organism>
<evidence type="ECO:0000313" key="4">
    <source>
        <dbReference type="EMBL" id="OHA44130.1"/>
    </source>
</evidence>
<dbReference type="SUPFAM" id="SSF50486">
    <property type="entry name" value="FMT C-terminal domain-like"/>
    <property type="match status" value="1"/>
</dbReference>